<dbReference type="SFLD" id="SFLDG00179">
    <property type="entry name" value="mandelate_racemase"/>
    <property type="match status" value="1"/>
</dbReference>
<dbReference type="SUPFAM" id="SSF51604">
    <property type="entry name" value="Enolase C-terminal domain-like"/>
    <property type="match status" value="1"/>
</dbReference>
<reference evidence="5 6" key="2">
    <citation type="submission" date="2020-03" db="EMBL/GenBank/DDBJ databases">
        <title>Kangsaoukella pontilimi gen. nov., sp. nov., a new member of the family Rhodobacteraceae isolated from a tidal mudflat.</title>
        <authorList>
            <person name="Kim I.S."/>
        </authorList>
    </citation>
    <scope>NUCLEOTIDE SEQUENCE [LARGE SCALE GENOMIC DNA]</scope>
    <source>
        <strain evidence="5 6">GH1-50</strain>
    </source>
</reference>
<dbReference type="InterPro" id="IPR029065">
    <property type="entry name" value="Enolase_C-like"/>
</dbReference>
<name>A0A7C9IFB4_9RHOB</name>
<dbReference type="EMBL" id="WUPT01000001">
    <property type="protein sequence ID" value="MXQ07428.1"/>
    <property type="molecule type" value="Genomic_DNA"/>
</dbReference>
<dbReference type="GO" id="GO:0016052">
    <property type="term" value="P:carbohydrate catabolic process"/>
    <property type="evidence" value="ECO:0007669"/>
    <property type="project" value="TreeGrafter"/>
</dbReference>
<evidence type="ECO:0000256" key="1">
    <source>
        <dbReference type="ARBA" id="ARBA00001946"/>
    </source>
</evidence>
<keyword evidence="6" id="KW-1185">Reference proteome</keyword>
<organism evidence="5 6">
    <name type="scientific">Kangsaoukella pontilimi</name>
    <dbReference type="NCBI Taxonomy" id="2691042"/>
    <lineage>
        <taxon>Bacteria</taxon>
        <taxon>Pseudomonadati</taxon>
        <taxon>Pseudomonadota</taxon>
        <taxon>Alphaproteobacteria</taxon>
        <taxon>Rhodobacterales</taxon>
        <taxon>Paracoccaceae</taxon>
        <taxon>Kangsaoukella</taxon>
    </lineage>
</organism>
<dbReference type="SUPFAM" id="SSF54826">
    <property type="entry name" value="Enolase N-terminal domain-like"/>
    <property type="match status" value="1"/>
</dbReference>
<protein>
    <submittedName>
        <fullName evidence="5">Mandelate racemase</fullName>
    </submittedName>
</protein>
<dbReference type="AlphaFoldDB" id="A0A7C9IFB4"/>
<dbReference type="PANTHER" id="PTHR13794">
    <property type="entry name" value="ENOLASE SUPERFAMILY, MANDELATE RACEMASE"/>
    <property type="match status" value="1"/>
</dbReference>
<evidence type="ECO:0000256" key="3">
    <source>
        <dbReference type="ARBA" id="ARBA00022842"/>
    </source>
</evidence>
<dbReference type="GO" id="GO:0000287">
    <property type="term" value="F:magnesium ion binding"/>
    <property type="evidence" value="ECO:0007669"/>
    <property type="project" value="TreeGrafter"/>
</dbReference>
<dbReference type="GO" id="GO:0016836">
    <property type="term" value="F:hydro-lyase activity"/>
    <property type="evidence" value="ECO:0007669"/>
    <property type="project" value="TreeGrafter"/>
</dbReference>
<dbReference type="Gene3D" id="3.30.390.10">
    <property type="entry name" value="Enolase-like, N-terminal domain"/>
    <property type="match status" value="1"/>
</dbReference>
<dbReference type="InterPro" id="IPR013342">
    <property type="entry name" value="Mandelate_racemase_C"/>
</dbReference>
<gene>
    <name evidence="5" type="ORF">GQ651_06165</name>
</gene>
<reference evidence="5 6" key="1">
    <citation type="submission" date="2019-12" db="EMBL/GenBank/DDBJ databases">
        <authorList>
            <person name="Lee S.D."/>
        </authorList>
    </citation>
    <scope>NUCLEOTIDE SEQUENCE [LARGE SCALE GENOMIC DNA]</scope>
    <source>
        <strain evidence="5 6">GH1-50</strain>
    </source>
</reference>
<evidence type="ECO:0000259" key="4">
    <source>
        <dbReference type="SMART" id="SM00922"/>
    </source>
</evidence>
<keyword evidence="3" id="KW-0460">Magnesium</keyword>
<evidence type="ECO:0000313" key="5">
    <source>
        <dbReference type="EMBL" id="MXQ07428.1"/>
    </source>
</evidence>
<dbReference type="Proteomes" id="UP000480350">
    <property type="component" value="Unassembled WGS sequence"/>
</dbReference>
<keyword evidence="2" id="KW-0479">Metal-binding</keyword>
<dbReference type="SMART" id="SM00922">
    <property type="entry name" value="MR_MLE"/>
    <property type="match status" value="1"/>
</dbReference>
<dbReference type="InterPro" id="IPR029017">
    <property type="entry name" value="Enolase-like_N"/>
</dbReference>
<proteinExistence type="predicted"/>
<comment type="caution">
    <text evidence="5">The sequence shown here is derived from an EMBL/GenBank/DDBJ whole genome shotgun (WGS) entry which is preliminary data.</text>
</comment>
<feature type="domain" description="Mandelate racemase/muconate lactonizing enzyme C-terminal" evidence="4">
    <location>
        <begin position="96"/>
        <end position="193"/>
    </location>
</feature>
<dbReference type="InterPro" id="IPR046945">
    <property type="entry name" value="RHMD-like"/>
</dbReference>
<accession>A0A7C9IFB4</accession>
<dbReference type="SFLD" id="SFLDS00001">
    <property type="entry name" value="Enolase"/>
    <property type="match status" value="1"/>
</dbReference>
<sequence length="322" mass="35561">MFGFAGRSAIGAGHMAAASLRPFFVGRNALDREALWHDWRVADRWWHHLPFYLYGPVDTCLWILGAEAAGQPLWRYIGGARQELPVYASSMVLADADAYAVEARAVHAAGLKAYKIHPPGRSLAEDIEIHEAVRDAVGPDFALMSDPVACHTLEEAVRFGRVLERLGYLWLEEPLPDENFSALRELTRVLDIPVVGTEVLTKHPYSVAECIRDRVVDAVRADVSWSGGITGALKTARLAEAFHMNCELHTTIFHPLELANLHLAGAVRNNSYFELLWPTEPFSFGLETPLPVTDGIARLGEAPGLGIGLDWDMIDACTIEEL</sequence>
<evidence type="ECO:0000256" key="2">
    <source>
        <dbReference type="ARBA" id="ARBA00022723"/>
    </source>
</evidence>
<dbReference type="Gene3D" id="3.20.20.120">
    <property type="entry name" value="Enolase-like C-terminal domain"/>
    <property type="match status" value="1"/>
</dbReference>
<evidence type="ECO:0000313" key="6">
    <source>
        <dbReference type="Proteomes" id="UP000480350"/>
    </source>
</evidence>
<dbReference type="Pfam" id="PF13378">
    <property type="entry name" value="MR_MLE_C"/>
    <property type="match status" value="1"/>
</dbReference>
<dbReference type="InterPro" id="IPR036849">
    <property type="entry name" value="Enolase-like_C_sf"/>
</dbReference>
<comment type="cofactor">
    <cofactor evidence="1">
        <name>Mg(2+)</name>
        <dbReference type="ChEBI" id="CHEBI:18420"/>
    </cofactor>
</comment>
<dbReference type="PANTHER" id="PTHR13794:SF58">
    <property type="entry name" value="MITOCHONDRIAL ENOLASE SUPERFAMILY MEMBER 1"/>
    <property type="match status" value="1"/>
</dbReference>